<gene>
    <name evidence="1" type="ORF">ACOLOM_LOCUS9022</name>
</gene>
<evidence type="ECO:0000313" key="2">
    <source>
        <dbReference type="Proteomes" id="UP000789525"/>
    </source>
</evidence>
<keyword evidence="2" id="KW-1185">Reference proteome</keyword>
<sequence length="342" mass="38638">HQTSPSTLINYTSSLTTDSFISDYIPPHPFTLPNGISPHQKLTIPFYRIGKWIISQNDEESSYLVALHKKSKHIGVETYFLSKERQELLEPSVKAKDVLVSPTTGIFDSHAFMSWLEWVFQDRGGDLVLNSEVTNIYRGNFGSGDGYVVEIIDTDSVTQFSTNSSSKTQKTRIFSPVVVNTAGLYSDRIANMLLPPEYHYKLSYVKGHYYGYRGGEALKVKHLLYPVPPRNLRSLGIHLTLDLNGKIRFGPDVLYVDTPNDYGMNDKRENIFFEAVRNYLPNIRKEGLYADYAGIRSSEPFKDFVIKEEIERGLKGFVNLTGIESPGLTSSLAIAEMVDIML</sequence>
<evidence type="ECO:0000313" key="1">
    <source>
        <dbReference type="EMBL" id="CAG8672798.1"/>
    </source>
</evidence>
<accession>A0ACA9NSC4</accession>
<reference evidence="1" key="1">
    <citation type="submission" date="2021-06" db="EMBL/GenBank/DDBJ databases">
        <authorList>
            <person name="Kallberg Y."/>
            <person name="Tangrot J."/>
            <person name="Rosling A."/>
        </authorList>
    </citation>
    <scope>NUCLEOTIDE SEQUENCE</scope>
    <source>
        <strain evidence="1">CL356</strain>
    </source>
</reference>
<feature type="non-terminal residue" evidence="1">
    <location>
        <position position="1"/>
    </location>
</feature>
<comment type="caution">
    <text evidence="1">The sequence shown here is derived from an EMBL/GenBank/DDBJ whole genome shotgun (WGS) entry which is preliminary data.</text>
</comment>
<feature type="non-terminal residue" evidence="1">
    <location>
        <position position="342"/>
    </location>
</feature>
<protein>
    <submittedName>
        <fullName evidence="1">9166_t:CDS:1</fullName>
    </submittedName>
</protein>
<proteinExistence type="predicted"/>
<name>A0ACA9NSC4_9GLOM</name>
<dbReference type="EMBL" id="CAJVPT010024934">
    <property type="protein sequence ID" value="CAG8672798.1"/>
    <property type="molecule type" value="Genomic_DNA"/>
</dbReference>
<dbReference type="Proteomes" id="UP000789525">
    <property type="component" value="Unassembled WGS sequence"/>
</dbReference>
<organism evidence="1 2">
    <name type="scientific">Acaulospora colombiana</name>
    <dbReference type="NCBI Taxonomy" id="27376"/>
    <lineage>
        <taxon>Eukaryota</taxon>
        <taxon>Fungi</taxon>
        <taxon>Fungi incertae sedis</taxon>
        <taxon>Mucoromycota</taxon>
        <taxon>Glomeromycotina</taxon>
        <taxon>Glomeromycetes</taxon>
        <taxon>Diversisporales</taxon>
        <taxon>Acaulosporaceae</taxon>
        <taxon>Acaulospora</taxon>
    </lineage>
</organism>